<comment type="subunit">
    <text evidence="2">Tetramer of two alpha and two beta subunits.</text>
</comment>
<dbReference type="FunFam" id="1.10.1820.10:FF:000005">
    <property type="entry name" value="Casein kinase II subunit beta"/>
    <property type="match status" value="1"/>
</dbReference>
<dbReference type="PANTHER" id="PTHR11740">
    <property type="entry name" value="CASEIN KINASE II SUBUNIT BETA"/>
    <property type="match status" value="1"/>
</dbReference>
<organism evidence="3 4">
    <name type="scientific">Mesorhabditis spiculigera</name>
    <dbReference type="NCBI Taxonomy" id="96644"/>
    <lineage>
        <taxon>Eukaryota</taxon>
        <taxon>Metazoa</taxon>
        <taxon>Ecdysozoa</taxon>
        <taxon>Nematoda</taxon>
        <taxon>Chromadorea</taxon>
        <taxon>Rhabditida</taxon>
        <taxon>Rhabditina</taxon>
        <taxon>Rhabditomorpha</taxon>
        <taxon>Rhabditoidea</taxon>
        <taxon>Rhabditidae</taxon>
        <taxon>Mesorhabditinae</taxon>
        <taxon>Mesorhabditis</taxon>
    </lineage>
</organism>
<dbReference type="EMBL" id="CATQJA010002622">
    <property type="protein sequence ID" value="CAJ0573741.1"/>
    <property type="molecule type" value="Genomic_DNA"/>
</dbReference>
<dbReference type="AlphaFoldDB" id="A0AA36CSX0"/>
<proteinExistence type="inferred from homology"/>
<name>A0AA36CSX0_9BILA</name>
<dbReference type="Pfam" id="PF01214">
    <property type="entry name" value="CK_II_beta"/>
    <property type="match status" value="1"/>
</dbReference>
<dbReference type="GO" id="GO:0005737">
    <property type="term" value="C:cytoplasm"/>
    <property type="evidence" value="ECO:0007669"/>
    <property type="project" value="TreeGrafter"/>
</dbReference>
<comment type="caution">
    <text evidence="3">The sequence shown here is derived from an EMBL/GenBank/DDBJ whole genome shotgun (WGS) entry which is preliminary data.</text>
</comment>
<keyword evidence="4" id="KW-1185">Reference proteome</keyword>
<evidence type="ECO:0000256" key="1">
    <source>
        <dbReference type="ARBA" id="ARBA00006941"/>
    </source>
</evidence>
<accession>A0AA36CSX0</accession>
<dbReference type="InterPro" id="IPR016149">
    <property type="entry name" value="Casein_kin_II_reg-sub_N"/>
</dbReference>
<dbReference type="PANTHER" id="PTHR11740:SF0">
    <property type="entry name" value="CASEIN KINASE II SUBUNIT BETA"/>
    <property type="match status" value="1"/>
</dbReference>
<comment type="similarity">
    <text evidence="1 2">Belongs to the casein kinase 2 subunit beta family.</text>
</comment>
<reference evidence="3" key="1">
    <citation type="submission" date="2023-06" db="EMBL/GenBank/DDBJ databases">
        <authorList>
            <person name="Delattre M."/>
        </authorList>
    </citation>
    <scope>NUCLEOTIDE SEQUENCE</scope>
    <source>
        <strain evidence="3">AF72</strain>
    </source>
</reference>
<dbReference type="Proteomes" id="UP001177023">
    <property type="component" value="Unassembled WGS sequence"/>
</dbReference>
<sequence>MEDFQWINWFCSERGNEFLCEVDTEYIRDRFNLTGLPETVPHYHLALETILDRLRRRRPKSWLVRSLIAPRSCCTALIHARYILTNQGITQMTESSKDREFGICPRWPLQQCSAYADRSFGHA</sequence>
<dbReference type="GO" id="GO:0019887">
    <property type="term" value="F:protein kinase regulator activity"/>
    <property type="evidence" value="ECO:0007669"/>
    <property type="project" value="InterPro"/>
</dbReference>
<evidence type="ECO:0000313" key="3">
    <source>
        <dbReference type="EMBL" id="CAJ0573741.1"/>
    </source>
</evidence>
<dbReference type="PRINTS" id="PR00472">
    <property type="entry name" value="CASNKINASEII"/>
</dbReference>
<feature type="non-terminal residue" evidence="3">
    <location>
        <position position="123"/>
    </location>
</feature>
<dbReference type="SMART" id="SM01085">
    <property type="entry name" value="CK_II_beta"/>
    <property type="match status" value="1"/>
</dbReference>
<dbReference type="SUPFAM" id="SSF57798">
    <property type="entry name" value="Casein kinase II beta subunit"/>
    <property type="match status" value="1"/>
</dbReference>
<protein>
    <recommendedName>
        <fullName evidence="2">Casein kinase II subunit beta</fullName>
        <shortName evidence="2">CK II beta</shortName>
    </recommendedName>
</protein>
<dbReference type="InterPro" id="IPR000704">
    <property type="entry name" value="Casein_kinase_II_reg-sub"/>
</dbReference>
<dbReference type="Gene3D" id="1.10.1820.10">
    <property type="entry name" value="protein kinase ck2 holoenzyme, chain C, domain 1"/>
    <property type="match status" value="1"/>
</dbReference>
<evidence type="ECO:0000256" key="2">
    <source>
        <dbReference type="RuleBase" id="RU361268"/>
    </source>
</evidence>
<dbReference type="InterPro" id="IPR035991">
    <property type="entry name" value="Casein_kinase_II_beta-like"/>
</dbReference>
<dbReference type="GO" id="GO:0005956">
    <property type="term" value="C:protein kinase CK2 complex"/>
    <property type="evidence" value="ECO:0007669"/>
    <property type="project" value="UniProtKB-UniRule"/>
</dbReference>
<evidence type="ECO:0000313" key="4">
    <source>
        <dbReference type="Proteomes" id="UP001177023"/>
    </source>
</evidence>
<gene>
    <name evidence="3" type="ORF">MSPICULIGERA_LOCUS12091</name>
</gene>